<evidence type="ECO:0000259" key="8">
    <source>
        <dbReference type="Pfam" id="PF02608"/>
    </source>
</evidence>
<keyword evidence="10" id="KW-1185">Reference proteome</keyword>
<dbReference type="PANTHER" id="PTHR34296:SF2">
    <property type="entry name" value="ABC TRANSPORTER GUANOSINE-BINDING PROTEIN NUPN"/>
    <property type="match status" value="1"/>
</dbReference>
<comment type="subcellular location">
    <subcellularLocation>
        <location evidence="1">Cell membrane</location>
        <topology evidence="1">Lipid-anchor</topology>
    </subcellularLocation>
</comment>
<dbReference type="InterPro" id="IPR028082">
    <property type="entry name" value="Peripla_BP_I"/>
</dbReference>
<gene>
    <name evidence="9" type="ORF">J2S02_000492</name>
</gene>
<evidence type="ECO:0000256" key="5">
    <source>
        <dbReference type="ARBA" id="ARBA00023136"/>
    </source>
</evidence>
<comment type="caution">
    <text evidence="9">The sequence shown here is derived from an EMBL/GenBank/DDBJ whole genome shotgun (WGS) entry which is preliminary data.</text>
</comment>
<dbReference type="Gene3D" id="3.40.50.2300">
    <property type="match status" value="2"/>
</dbReference>
<dbReference type="EMBL" id="JAUSTZ010000001">
    <property type="protein sequence ID" value="MDQ0224170.1"/>
    <property type="molecule type" value="Genomic_DNA"/>
</dbReference>
<name>A0ABT9YVZ8_9BACI</name>
<dbReference type="PROSITE" id="PS51257">
    <property type="entry name" value="PROKAR_LIPOPROTEIN"/>
    <property type="match status" value="1"/>
</dbReference>
<dbReference type="Pfam" id="PF02608">
    <property type="entry name" value="Bmp"/>
    <property type="match status" value="1"/>
</dbReference>
<organism evidence="9 10">
    <name type="scientific">Metabacillus niabensis</name>
    <dbReference type="NCBI Taxonomy" id="324854"/>
    <lineage>
        <taxon>Bacteria</taxon>
        <taxon>Bacillati</taxon>
        <taxon>Bacillota</taxon>
        <taxon>Bacilli</taxon>
        <taxon>Bacillales</taxon>
        <taxon>Bacillaceae</taxon>
        <taxon>Metabacillus</taxon>
    </lineage>
</organism>
<evidence type="ECO:0000256" key="6">
    <source>
        <dbReference type="ARBA" id="ARBA00023288"/>
    </source>
</evidence>
<sequence length="317" mass="35500">MYKKIGFVFIICIFLFSCGQPTASGKLQNVGLLVPETIDDQVWGMNGYKGLLKIQSQLKVDVFYKEGMTEEVAIRNAIDEFQAQDVNLIFGHGNEYITIFNKIAKEYPNIHFVLFNGNVDGDNLTSLNFNSHAMGFFGGMVAGEMTKSGRVGVLAAFEWQPEINGFYEGASFQNDHVHVDIRYVQDWNDSEKAMPLLEEMISAGTDIIYVAGDGYNVSVIERLKEEGLFAIGFVSDQSDLGKTTVLTSTVQHIDTLYELVASQFNDGKLESGELYYDFQDGVITMGNFSPLVDEDFQLKLEKDIEEYKKSGQLPNQL</sequence>
<dbReference type="SUPFAM" id="SSF53822">
    <property type="entry name" value="Periplasmic binding protein-like I"/>
    <property type="match status" value="1"/>
</dbReference>
<protein>
    <submittedName>
        <fullName evidence="9">Transcriptional activator of comK protein</fullName>
    </submittedName>
</protein>
<dbReference type="InterPro" id="IPR050957">
    <property type="entry name" value="BMP_lipoprotein"/>
</dbReference>
<feature type="domain" description="ABC transporter substrate-binding protein PnrA-like" evidence="8">
    <location>
        <begin position="28"/>
        <end position="316"/>
    </location>
</feature>
<evidence type="ECO:0000256" key="1">
    <source>
        <dbReference type="ARBA" id="ARBA00004193"/>
    </source>
</evidence>
<keyword evidence="5" id="KW-0472">Membrane</keyword>
<feature type="chain" id="PRO_5045134337" evidence="7">
    <location>
        <begin position="20"/>
        <end position="317"/>
    </location>
</feature>
<feature type="signal peptide" evidence="7">
    <location>
        <begin position="1"/>
        <end position="19"/>
    </location>
</feature>
<accession>A0ABT9YVZ8</accession>
<keyword evidence="6" id="KW-0449">Lipoprotein</keyword>
<dbReference type="Proteomes" id="UP001232245">
    <property type="component" value="Unassembled WGS sequence"/>
</dbReference>
<reference evidence="9 10" key="1">
    <citation type="submission" date="2023-07" db="EMBL/GenBank/DDBJ databases">
        <title>Genomic Encyclopedia of Type Strains, Phase IV (KMG-IV): sequencing the most valuable type-strain genomes for metagenomic binning, comparative biology and taxonomic classification.</title>
        <authorList>
            <person name="Goeker M."/>
        </authorList>
    </citation>
    <scope>NUCLEOTIDE SEQUENCE [LARGE SCALE GENOMIC DNA]</scope>
    <source>
        <strain evidence="9 10">DSM 17723</strain>
    </source>
</reference>
<dbReference type="PANTHER" id="PTHR34296">
    <property type="entry name" value="TRANSCRIPTIONAL ACTIVATOR PROTEIN MED"/>
    <property type="match status" value="1"/>
</dbReference>
<comment type="similarity">
    <text evidence="2">Belongs to the BMP lipoprotein family.</text>
</comment>
<dbReference type="RefSeq" id="WP_174880795.1">
    <property type="nucleotide sequence ID" value="NZ_CADEPK010000250.1"/>
</dbReference>
<keyword evidence="4 7" id="KW-0732">Signal</keyword>
<evidence type="ECO:0000256" key="2">
    <source>
        <dbReference type="ARBA" id="ARBA00008610"/>
    </source>
</evidence>
<keyword evidence="3" id="KW-1003">Cell membrane</keyword>
<evidence type="ECO:0000313" key="10">
    <source>
        <dbReference type="Proteomes" id="UP001232245"/>
    </source>
</evidence>
<proteinExistence type="inferred from homology"/>
<dbReference type="InterPro" id="IPR003760">
    <property type="entry name" value="PnrA-like"/>
</dbReference>
<evidence type="ECO:0000256" key="7">
    <source>
        <dbReference type="SAM" id="SignalP"/>
    </source>
</evidence>
<evidence type="ECO:0000256" key="4">
    <source>
        <dbReference type="ARBA" id="ARBA00022729"/>
    </source>
</evidence>
<evidence type="ECO:0000256" key="3">
    <source>
        <dbReference type="ARBA" id="ARBA00022475"/>
    </source>
</evidence>
<evidence type="ECO:0000313" key="9">
    <source>
        <dbReference type="EMBL" id="MDQ0224170.1"/>
    </source>
</evidence>